<dbReference type="Gene3D" id="3.40.50.620">
    <property type="entry name" value="HUPs"/>
    <property type="match status" value="2"/>
</dbReference>
<gene>
    <name evidence="5" type="ORF">MINT15_37720</name>
</gene>
<dbReference type="RefSeq" id="WP_015786613.1">
    <property type="nucleotide sequence ID" value="NZ_CALJZO010000097.1"/>
</dbReference>
<evidence type="ECO:0000256" key="3">
    <source>
        <dbReference type="ARBA" id="ARBA00022840"/>
    </source>
</evidence>
<keyword evidence="3" id="KW-0067">ATP-binding</keyword>
<dbReference type="InterPro" id="IPR014729">
    <property type="entry name" value="Rossmann-like_a/b/a_fold"/>
</dbReference>
<dbReference type="InterPro" id="IPR006016">
    <property type="entry name" value="UspA"/>
</dbReference>
<comment type="similarity">
    <text evidence="1">Belongs to the universal stress protein A family.</text>
</comment>
<dbReference type="PRINTS" id="PR01438">
    <property type="entry name" value="UNVRSLSTRESS"/>
</dbReference>
<feature type="domain" description="UspA" evidence="4">
    <location>
        <begin position="159"/>
        <end position="296"/>
    </location>
</feature>
<dbReference type="Pfam" id="PF00582">
    <property type="entry name" value="Usp"/>
    <property type="match status" value="2"/>
</dbReference>
<evidence type="ECO:0000256" key="2">
    <source>
        <dbReference type="ARBA" id="ARBA00022741"/>
    </source>
</evidence>
<dbReference type="OrthoDB" id="3404132at2"/>
<protein>
    <submittedName>
        <fullName evidence="5">Universal stress protein UspA</fullName>
    </submittedName>
</protein>
<comment type="caution">
    <text evidence="5">The sequence shown here is derived from an EMBL/GenBank/DDBJ whole genome shotgun (WGS) entry which is preliminary data.</text>
</comment>
<dbReference type="EMBL" id="JRZE01000006">
    <property type="protein sequence ID" value="KHF43570.1"/>
    <property type="molecule type" value="Genomic_DNA"/>
</dbReference>
<feature type="domain" description="UspA" evidence="4">
    <location>
        <begin position="10"/>
        <end position="147"/>
    </location>
</feature>
<evidence type="ECO:0000313" key="6">
    <source>
        <dbReference type="Proteomes" id="UP000030848"/>
    </source>
</evidence>
<dbReference type="GO" id="GO:0005524">
    <property type="term" value="F:ATP binding"/>
    <property type="evidence" value="ECO:0007669"/>
    <property type="project" value="UniProtKB-KW"/>
</dbReference>
<dbReference type="Proteomes" id="UP000030848">
    <property type="component" value="Unassembled WGS sequence"/>
</dbReference>
<reference evidence="5 6" key="1">
    <citation type="submission" date="2014-10" db="EMBL/GenBank/DDBJ databases">
        <title>Genome sequence of Micropolyspora internatus JCM3315.</title>
        <authorList>
            <person name="Shin S.-K."/>
            <person name="Yi H."/>
        </authorList>
    </citation>
    <scope>NUCLEOTIDE SEQUENCE [LARGE SCALE GENOMIC DNA]</scope>
    <source>
        <strain evidence="5 6">JCM 3315</strain>
    </source>
</reference>
<name>A0A837D7N1_9PSEU</name>
<sequence length="315" mass="34457">MTDSHSGDAPIVVGVDDTEAAMKAARWAALAAAQREAPLHLLHASGFSDPYIIGFTVPPPEAFKEELREQKHQALHTAEAIAEEVGVSQVVARFEADAAIPCLLRASRTARMVVLGSSGRTKLTGLLVGSTTLALVSHAHCPVVSVRGDHPDAFTDDTRPVVVGVDGSELSDQAVGHAFEEASLRNVDLIAVHTWSDTDTALFKDQQLYYNWEPIHDYESRLLTEHLASWEEQHPEVRVRREVVRDRPRDELLERSRSAQLLVVGSRGRGGFRGMLLGSTSQALIQHAACPVMIVRPGKRAHHLPRLHREGAGRS</sequence>
<dbReference type="InterPro" id="IPR006015">
    <property type="entry name" value="Universal_stress_UspA"/>
</dbReference>
<evidence type="ECO:0000256" key="1">
    <source>
        <dbReference type="ARBA" id="ARBA00008791"/>
    </source>
</evidence>
<organism evidence="5 6">
    <name type="scientific">Saccharomonospora viridis</name>
    <dbReference type="NCBI Taxonomy" id="1852"/>
    <lineage>
        <taxon>Bacteria</taxon>
        <taxon>Bacillati</taxon>
        <taxon>Actinomycetota</taxon>
        <taxon>Actinomycetes</taxon>
        <taxon>Pseudonocardiales</taxon>
        <taxon>Pseudonocardiaceae</taxon>
        <taxon>Saccharomonospora</taxon>
    </lineage>
</organism>
<keyword evidence="2" id="KW-0547">Nucleotide-binding</keyword>
<dbReference type="AlphaFoldDB" id="A0A837D7N1"/>
<dbReference type="PANTHER" id="PTHR46268">
    <property type="entry name" value="STRESS RESPONSE PROTEIN NHAX"/>
    <property type="match status" value="1"/>
</dbReference>
<dbReference type="PANTHER" id="PTHR46268:SF27">
    <property type="entry name" value="UNIVERSAL STRESS PROTEIN RV2623"/>
    <property type="match status" value="1"/>
</dbReference>
<evidence type="ECO:0000313" key="5">
    <source>
        <dbReference type="EMBL" id="KHF43570.1"/>
    </source>
</evidence>
<dbReference type="SUPFAM" id="SSF52402">
    <property type="entry name" value="Adenine nucleotide alpha hydrolases-like"/>
    <property type="match status" value="2"/>
</dbReference>
<proteinExistence type="inferred from homology"/>
<evidence type="ECO:0000259" key="4">
    <source>
        <dbReference type="Pfam" id="PF00582"/>
    </source>
</evidence>
<dbReference type="OMA" id="GASTTRW"/>
<accession>A0A837D7N1</accession>